<protein>
    <submittedName>
        <fullName evidence="9">Protein FAM3C</fullName>
    </submittedName>
</protein>
<evidence type="ECO:0000313" key="10">
    <source>
        <dbReference type="Proteomes" id="UP001178508"/>
    </source>
</evidence>
<proteinExistence type="inferred from homology"/>
<comment type="similarity">
    <text evidence="2">Belongs to the FAM3 family.</text>
</comment>
<evidence type="ECO:0000259" key="8">
    <source>
        <dbReference type="Pfam" id="PF15711"/>
    </source>
</evidence>
<dbReference type="Proteomes" id="UP001178508">
    <property type="component" value="Chromosome 2"/>
</dbReference>
<dbReference type="PROSITE" id="PS52031">
    <property type="entry name" value="GG_LECTIN"/>
    <property type="match status" value="1"/>
</dbReference>
<evidence type="ECO:0000256" key="7">
    <source>
        <dbReference type="PROSITE-ProRule" id="PRU01375"/>
    </source>
</evidence>
<accession>A0AAV1EPJ5</accession>
<evidence type="ECO:0000256" key="1">
    <source>
        <dbReference type="ARBA" id="ARBA00004613"/>
    </source>
</evidence>
<dbReference type="InterPro" id="IPR039220">
    <property type="entry name" value="FAM3"/>
</dbReference>
<dbReference type="PANTHER" id="PTHR14592">
    <property type="entry name" value="UNCHARACTERIZED FAM3"/>
    <property type="match status" value="1"/>
</dbReference>
<reference evidence="9" key="1">
    <citation type="submission" date="2023-08" db="EMBL/GenBank/DDBJ databases">
        <authorList>
            <person name="Alioto T."/>
            <person name="Alioto T."/>
            <person name="Gomez Garrido J."/>
        </authorList>
    </citation>
    <scope>NUCLEOTIDE SEQUENCE</scope>
</reference>
<dbReference type="InterPro" id="IPR039477">
    <property type="entry name" value="ILEI/PANDER_dom"/>
</dbReference>
<name>A0AAV1EPJ5_XYRNO</name>
<comment type="subcellular location">
    <subcellularLocation>
        <location evidence="1">Secreted</location>
    </subcellularLocation>
</comment>
<evidence type="ECO:0000256" key="4">
    <source>
        <dbReference type="ARBA" id="ARBA00022729"/>
    </source>
</evidence>
<evidence type="ECO:0000256" key="3">
    <source>
        <dbReference type="ARBA" id="ARBA00022525"/>
    </source>
</evidence>
<evidence type="ECO:0000256" key="2">
    <source>
        <dbReference type="ARBA" id="ARBA00010905"/>
    </source>
</evidence>
<keyword evidence="4" id="KW-0732">Signal</keyword>
<feature type="domain" description="ILEI/PANDER" evidence="8">
    <location>
        <begin position="100"/>
        <end position="188"/>
    </location>
</feature>
<dbReference type="AlphaFoldDB" id="A0AAV1EPJ5"/>
<sequence length="239" mass="26022">MRCRGILEIFAVLAGLLILLWGLAITFDIKNNPLQIVGFHYGEQVTDLSGDKSKRCSLPEPCPPESFPFHIWSGAANVVGPKICFDGKVIMSHVLNNVGSGINIVVIDGESGAVEKFGFLNMEHGDQNHIVQYLKAIKPGSIVLVGSFIDLAPRLTDEVKEIFEGMGSGMIKTIKSKDGWVFAGKAGAGEKSLFEKVSVNDKETNIYDEWPRAVEIGGCFPKTLPTEDDPKTSGEKEKI</sequence>
<keyword evidence="5 7" id="KW-0430">Lectin</keyword>
<dbReference type="EMBL" id="OY660865">
    <property type="protein sequence ID" value="CAJ1050647.1"/>
    <property type="molecule type" value="Genomic_DNA"/>
</dbReference>
<dbReference type="GO" id="GO:0005576">
    <property type="term" value="C:extracellular region"/>
    <property type="evidence" value="ECO:0007669"/>
    <property type="project" value="UniProtKB-SubCell"/>
</dbReference>
<evidence type="ECO:0000256" key="6">
    <source>
        <dbReference type="ARBA" id="ARBA00023157"/>
    </source>
</evidence>
<organism evidence="9 10">
    <name type="scientific">Xyrichtys novacula</name>
    <name type="common">Pearly razorfish</name>
    <name type="synonym">Hemipteronotus novacula</name>
    <dbReference type="NCBI Taxonomy" id="13765"/>
    <lineage>
        <taxon>Eukaryota</taxon>
        <taxon>Metazoa</taxon>
        <taxon>Chordata</taxon>
        <taxon>Craniata</taxon>
        <taxon>Vertebrata</taxon>
        <taxon>Euteleostomi</taxon>
        <taxon>Actinopterygii</taxon>
        <taxon>Neopterygii</taxon>
        <taxon>Teleostei</taxon>
        <taxon>Neoteleostei</taxon>
        <taxon>Acanthomorphata</taxon>
        <taxon>Eupercaria</taxon>
        <taxon>Labriformes</taxon>
        <taxon>Labridae</taxon>
        <taxon>Xyrichtys</taxon>
    </lineage>
</organism>
<keyword evidence="6" id="KW-1015">Disulfide bond</keyword>
<keyword evidence="3" id="KW-0964">Secreted</keyword>
<dbReference type="Pfam" id="PF15711">
    <property type="entry name" value="ILEI"/>
    <property type="match status" value="1"/>
</dbReference>
<keyword evidence="10" id="KW-1185">Reference proteome</keyword>
<evidence type="ECO:0000313" key="9">
    <source>
        <dbReference type="EMBL" id="CAJ1050647.1"/>
    </source>
</evidence>
<dbReference type="GO" id="GO:0030246">
    <property type="term" value="F:carbohydrate binding"/>
    <property type="evidence" value="ECO:0007669"/>
    <property type="project" value="UniProtKB-UniRule"/>
</dbReference>
<gene>
    <name evidence="9" type="ORF">XNOV1_A004613</name>
</gene>
<evidence type="ECO:0000256" key="5">
    <source>
        <dbReference type="ARBA" id="ARBA00022734"/>
    </source>
</evidence>